<name>A0ABW1QRT2_9ACTN</name>
<accession>A0ABW1QRT2</accession>
<organism evidence="1 2">
    <name type="scientific">Nocardioides yefusunii</name>
    <dbReference type="NCBI Taxonomy" id="2500546"/>
    <lineage>
        <taxon>Bacteria</taxon>
        <taxon>Bacillati</taxon>
        <taxon>Actinomycetota</taxon>
        <taxon>Actinomycetes</taxon>
        <taxon>Propionibacteriales</taxon>
        <taxon>Nocardioidaceae</taxon>
        <taxon>Nocardioides</taxon>
    </lineage>
</organism>
<proteinExistence type="predicted"/>
<reference evidence="2" key="1">
    <citation type="journal article" date="2019" name="Int. J. Syst. Evol. Microbiol.">
        <title>The Global Catalogue of Microorganisms (GCM) 10K type strain sequencing project: providing services to taxonomists for standard genome sequencing and annotation.</title>
        <authorList>
            <consortium name="The Broad Institute Genomics Platform"/>
            <consortium name="The Broad Institute Genome Sequencing Center for Infectious Disease"/>
            <person name="Wu L."/>
            <person name="Ma J."/>
        </authorList>
    </citation>
    <scope>NUCLEOTIDE SEQUENCE [LARGE SCALE GENOMIC DNA]</scope>
    <source>
        <strain evidence="2">DFY28</strain>
    </source>
</reference>
<gene>
    <name evidence="1" type="ORF">ACFPWU_00670</name>
</gene>
<sequence>MVRSQFRGAIVGVGTSRGVRIVVGRWHSSPLGSFADVMVETADGHRILLAPNDEVAEFVSATYSFDSIRTEDVHVDEYAVGQGAERWSVWSDSLDLHLTFGGRTALGKVLRLVPARIAESPAWCTVTDPVARVVMRGVRTRGSANEGRREWYGATDHHAVTAVSGTFDGAALGTLRPVLPSPQFGFSSTPTTPSITRVVTTVEW</sequence>
<dbReference type="EMBL" id="JBHSQI010000001">
    <property type="protein sequence ID" value="MFC6152182.1"/>
    <property type="molecule type" value="Genomic_DNA"/>
</dbReference>
<comment type="caution">
    <text evidence="1">The sequence shown here is derived from an EMBL/GenBank/DDBJ whole genome shotgun (WGS) entry which is preliminary data.</text>
</comment>
<dbReference type="RefSeq" id="WP_128220267.1">
    <property type="nucleotide sequence ID" value="NZ_CP034929.1"/>
</dbReference>
<dbReference type="Proteomes" id="UP001596098">
    <property type="component" value="Unassembled WGS sequence"/>
</dbReference>
<keyword evidence="2" id="KW-1185">Reference proteome</keyword>
<evidence type="ECO:0000313" key="1">
    <source>
        <dbReference type="EMBL" id="MFC6152182.1"/>
    </source>
</evidence>
<protein>
    <submittedName>
        <fullName evidence="1">Uncharacterized protein</fullName>
    </submittedName>
</protein>
<evidence type="ECO:0000313" key="2">
    <source>
        <dbReference type="Proteomes" id="UP001596098"/>
    </source>
</evidence>